<accession>A0A1H8WKY1</accession>
<dbReference type="Proteomes" id="UP000198893">
    <property type="component" value="Unassembled WGS sequence"/>
</dbReference>
<evidence type="ECO:0000259" key="1">
    <source>
        <dbReference type="Pfam" id="PF05876"/>
    </source>
</evidence>
<dbReference type="Gene3D" id="3.40.50.300">
    <property type="entry name" value="P-loop containing nucleotide triphosphate hydrolases"/>
    <property type="match status" value="1"/>
</dbReference>
<protein>
    <submittedName>
        <fullName evidence="2">Phage terminase large subunit (GpA)</fullName>
    </submittedName>
</protein>
<reference evidence="2 3" key="1">
    <citation type="submission" date="2016-10" db="EMBL/GenBank/DDBJ databases">
        <authorList>
            <person name="de Groot N.N."/>
        </authorList>
    </citation>
    <scope>NUCLEOTIDE SEQUENCE [LARGE SCALE GENOMIC DNA]</scope>
    <source>
        <strain evidence="2 3">DSM 27842</strain>
    </source>
</reference>
<dbReference type="EMBL" id="FODS01000078">
    <property type="protein sequence ID" value="SEP28340.1"/>
    <property type="molecule type" value="Genomic_DNA"/>
</dbReference>
<dbReference type="Pfam" id="PF05876">
    <property type="entry name" value="GpA_ATPase"/>
    <property type="match status" value="1"/>
</dbReference>
<name>A0A1H8WKY1_9RHOB</name>
<dbReference type="RefSeq" id="WP_175483347.1">
    <property type="nucleotide sequence ID" value="NZ_FODS01000078.1"/>
</dbReference>
<dbReference type="GO" id="GO:0016887">
    <property type="term" value="F:ATP hydrolysis activity"/>
    <property type="evidence" value="ECO:0007669"/>
    <property type="project" value="InterPro"/>
</dbReference>
<feature type="domain" description="Phage terminase large subunit GpA ATPase" evidence="1">
    <location>
        <begin position="41"/>
        <end position="186"/>
    </location>
</feature>
<organism evidence="2 3">
    <name type="scientific">Salinihabitans flavidus</name>
    <dbReference type="NCBI Taxonomy" id="569882"/>
    <lineage>
        <taxon>Bacteria</taxon>
        <taxon>Pseudomonadati</taxon>
        <taxon>Pseudomonadota</taxon>
        <taxon>Alphaproteobacteria</taxon>
        <taxon>Rhodobacterales</taxon>
        <taxon>Roseobacteraceae</taxon>
        <taxon>Salinihabitans</taxon>
    </lineage>
</organism>
<dbReference type="AlphaFoldDB" id="A0A1H8WKY1"/>
<feature type="non-terminal residue" evidence="2">
    <location>
        <position position="188"/>
    </location>
</feature>
<gene>
    <name evidence="2" type="ORF">SAMN04490248_1782</name>
</gene>
<dbReference type="InterPro" id="IPR046453">
    <property type="entry name" value="GpA_ATPase"/>
</dbReference>
<proteinExistence type="predicted"/>
<sequence>MGCLAPVEGVVANAIAAALAPPAPPDITRWCERNIVFDARSPMPGPFNISRFAFLREIHEVLSPEHPCREVTIRGSAQWGKTVSIIQPTLGEWHRYTALDSLVVHPTQSAASEWVNNKWMPMRRQAPDLRAVFGVGRQGENRDATFNQETLDRDGSLKVASAGSPADLTGTSRRLVILDDLSKFEATD</sequence>
<keyword evidence="3" id="KW-1185">Reference proteome</keyword>
<dbReference type="InterPro" id="IPR027417">
    <property type="entry name" value="P-loop_NTPase"/>
</dbReference>
<evidence type="ECO:0000313" key="2">
    <source>
        <dbReference type="EMBL" id="SEP28340.1"/>
    </source>
</evidence>
<dbReference type="STRING" id="569882.SAMN04490248_1782"/>
<evidence type="ECO:0000313" key="3">
    <source>
        <dbReference type="Proteomes" id="UP000198893"/>
    </source>
</evidence>